<dbReference type="SUPFAM" id="SSF51735">
    <property type="entry name" value="NAD(P)-binding Rossmann-fold domains"/>
    <property type="match status" value="1"/>
</dbReference>
<name>A0A917AWF6_9BACI</name>
<dbReference type="RefSeq" id="WP_188389834.1">
    <property type="nucleotide sequence ID" value="NZ_BMFK01000005.1"/>
</dbReference>
<keyword evidence="2" id="KW-0520">NAD</keyword>
<organism evidence="6 7">
    <name type="scientific">Priestia taiwanensis</name>
    <dbReference type="NCBI Taxonomy" id="1347902"/>
    <lineage>
        <taxon>Bacteria</taxon>
        <taxon>Bacillati</taxon>
        <taxon>Bacillota</taxon>
        <taxon>Bacilli</taxon>
        <taxon>Bacillales</taxon>
        <taxon>Bacillaceae</taxon>
        <taxon>Priestia</taxon>
    </lineage>
</organism>
<evidence type="ECO:0000313" key="7">
    <source>
        <dbReference type="Proteomes" id="UP000605259"/>
    </source>
</evidence>
<reference evidence="6" key="2">
    <citation type="submission" date="2020-09" db="EMBL/GenBank/DDBJ databases">
        <authorList>
            <person name="Sun Q."/>
            <person name="Zhou Y."/>
        </authorList>
    </citation>
    <scope>NUCLEOTIDE SEQUENCE</scope>
    <source>
        <strain evidence="6">CGMCC 1.12698</strain>
    </source>
</reference>
<comment type="caution">
    <text evidence="6">The sequence shown here is derived from an EMBL/GenBank/DDBJ whole genome shotgun (WGS) entry which is preliminary data.</text>
</comment>
<dbReference type="Pfam" id="PF02826">
    <property type="entry name" value="2-Hacid_dh_C"/>
    <property type="match status" value="1"/>
</dbReference>
<comment type="similarity">
    <text evidence="1 3">Belongs to the D-isomer specific 2-hydroxyacid dehydrogenase family.</text>
</comment>
<accession>A0A917AWF6</accession>
<evidence type="ECO:0000256" key="1">
    <source>
        <dbReference type="ARBA" id="ARBA00005854"/>
    </source>
</evidence>
<dbReference type="AlphaFoldDB" id="A0A917AWF6"/>
<dbReference type="CDD" id="cd12184">
    <property type="entry name" value="HGDH_like"/>
    <property type="match status" value="1"/>
</dbReference>
<evidence type="ECO:0000259" key="4">
    <source>
        <dbReference type="Pfam" id="PF00389"/>
    </source>
</evidence>
<dbReference type="InterPro" id="IPR029752">
    <property type="entry name" value="D-isomer_DH_CS1"/>
</dbReference>
<dbReference type="InterPro" id="IPR006140">
    <property type="entry name" value="D-isomer_DH_NAD-bd"/>
</dbReference>
<dbReference type="PANTHER" id="PTHR43026">
    <property type="entry name" value="2-HYDROXYACID DEHYDROGENASE HOMOLOG 1-RELATED"/>
    <property type="match status" value="1"/>
</dbReference>
<dbReference type="EMBL" id="BMFK01000005">
    <property type="protein sequence ID" value="GGE82779.1"/>
    <property type="molecule type" value="Genomic_DNA"/>
</dbReference>
<keyword evidence="7" id="KW-1185">Reference proteome</keyword>
<dbReference type="GO" id="GO:0051287">
    <property type="term" value="F:NAD binding"/>
    <property type="evidence" value="ECO:0007669"/>
    <property type="project" value="InterPro"/>
</dbReference>
<dbReference type="InterPro" id="IPR036291">
    <property type="entry name" value="NAD(P)-bd_dom_sf"/>
</dbReference>
<dbReference type="SUPFAM" id="SSF52283">
    <property type="entry name" value="Formate/glycerate dehydrogenase catalytic domain-like"/>
    <property type="match status" value="1"/>
</dbReference>
<dbReference type="Gene3D" id="3.40.50.720">
    <property type="entry name" value="NAD(P)-binding Rossmann-like Domain"/>
    <property type="match status" value="2"/>
</dbReference>
<evidence type="ECO:0000256" key="3">
    <source>
        <dbReference type="RuleBase" id="RU003719"/>
    </source>
</evidence>
<feature type="domain" description="D-isomer specific 2-hydroxyacid dehydrogenase catalytic" evidence="4">
    <location>
        <begin position="10"/>
        <end position="331"/>
    </location>
</feature>
<dbReference type="Proteomes" id="UP000605259">
    <property type="component" value="Unassembled WGS sequence"/>
</dbReference>
<feature type="domain" description="D-isomer specific 2-hydroxyacid dehydrogenase NAD-binding" evidence="5">
    <location>
        <begin position="113"/>
        <end position="300"/>
    </location>
</feature>
<sequence>MKVNLVCYGVRDVEEAFFEKLNKYNYNLTLVTDLMNDENVEEAKNAEAVMIRGNCKATRANIMKLASYGVKYILTRTVGFNHIDLATADECGIKVARVPAYSPNAISELAVTLGMMLVRNTAYTSNKTKDKDFTVDAAMFSKEIRNCTVGILGTGKIGLTTAKLFKGLGARVVAFDVFENEAAKEIVDYMSLDDVLKMSDVVSVHVPFFKDQNYKMINEEFLGKMKNDAILINTSRGELQDNEAILAAIENNTLGGFGTDVFEGESAFFFKNLKNKELPSPTIEKLMSHFPRVLVTPHIGSYTDEALTNMVEISYDNLYSYLTSGACQNEVA</sequence>
<proteinExistence type="inferred from homology"/>
<evidence type="ECO:0000256" key="2">
    <source>
        <dbReference type="ARBA" id="ARBA00023027"/>
    </source>
</evidence>
<dbReference type="Pfam" id="PF00389">
    <property type="entry name" value="2-Hacid_dh"/>
    <property type="match status" value="1"/>
</dbReference>
<protein>
    <submittedName>
        <fullName evidence="6">Lactate dehydrogenase</fullName>
    </submittedName>
</protein>
<evidence type="ECO:0000259" key="5">
    <source>
        <dbReference type="Pfam" id="PF02826"/>
    </source>
</evidence>
<dbReference type="PANTHER" id="PTHR43026:SF1">
    <property type="entry name" value="2-HYDROXYACID DEHYDROGENASE HOMOLOG 1-RELATED"/>
    <property type="match status" value="1"/>
</dbReference>
<keyword evidence="3" id="KW-0560">Oxidoreductase</keyword>
<evidence type="ECO:0000313" key="6">
    <source>
        <dbReference type="EMBL" id="GGE82779.1"/>
    </source>
</evidence>
<gene>
    <name evidence="6" type="primary">ldhA</name>
    <name evidence="6" type="ORF">GCM10007140_35440</name>
</gene>
<dbReference type="InterPro" id="IPR006139">
    <property type="entry name" value="D-isomer_2_OHA_DH_cat_dom"/>
</dbReference>
<dbReference type="PROSITE" id="PS00065">
    <property type="entry name" value="D_2_HYDROXYACID_DH_1"/>
    <property type="match status" value="1"/>
</dbReference>
<dbReference type="GO" id="GO:0008720">
    <property type="term" value="F:D-lactate dehydrogenase (NAD+) activity"/>
    <property type="evidence" value="ECO:0007669"/>
    <property type="project" value="TreeGrafter"/>
</dbReference>
<reference evidence="6" key="1">
    <citation type="journal article" date="2014" name="Int. J. Syst. Evol. Microbiol.">
        <title>Complete genome sequence of Corynebacterium casei LMG S-19264T (=DSM 44701T), isolated from a smear-ripened cheese.</title>
        <authorList>
            <consortium name="US DOE Joint Genome Institute (JGI-PGF)"/>
            <person name="Walter F."/>
            <person name="Albersmeier A."/>
            <person name="Kalinowski J."/>
            <person name="Ruckert C."/>
        </authorList>
    </citation>
    <scope>NUCLEOTIDE SEQUENCE</scope>
    <source>
        <strain evidence="6">CGMCC 1.12698</strain>
    </source>
</reference>
<dbReference type="InterPro" id="IPR058205">
    <property type="entry name" value="D-LDH-like"/>
</dbReference>